<keyword evidence="1" id="KW-1133">Transmembrane helix</keyword>
<protein>
    <submittedName>
        <fullName evidence="2">Uncharacterized protein</fullName>
    </submittedName>
</protein>
<organism evidence="2">
    <name type="scientific">Arundo donax</name>
    <name type="common">Giant reed</name>
    <name type="synonym">Donax arundinaceus</name>
    <dbReference type="NCBI Taxonomy" id="35708"/>
    <lineage>
        <taxon>Eukaryota</taxon>
        <taxon>Viridiplantae</taxon>
        <taxon>Streptophyta</taxon>
        <taxon>Embryophyta</taxon>
        <taxon>Tracheophyta</taxon>
        <taxon>Spermatophyta</taxon>
        <taxon>Magnoliopsida</taxon>
        <taxon>Liliopsida</taxon>
        <taxon>Poales</taxon>
        <taxon>Poaceae</taxon>
        <taxon>PACMAD clade</taxon>
        <taxon>Arundinoideae</taxon>
        <taxon>Arundineae</taxon>
        <taxon>Arundo</taxon>
    </lineage>
</organism>
<feature type="transmembrane region" description="Helical" evidence="1">
    <location>
        <begin position="34"/>
        <end position="52"/>
    </location>
</feature>
<keyword evidence="1" id="KW-0472">Membrane</keyword>
<feature type="transmembrane region" description="Helical" evidence="1">
    <location>
        <begin position="9"/>
        <end position="28"/>
    </location>
</feature>
<sequence>MGVAPSKGYALFPLPTFYSSIFLIFWGFDYKSQQFHDADFFLVAIFLFACLVV</sequence>
<reference evidence="2" key="1">
    <citation type="submission" date="2014-09" db="EMBL/GenBank/DDBJ databases">
        <authorList>
            <person name="Magalhaes I.L.F."/>
            <person name="Oliveira U."/>
            <person name="Santos F.R."/>
            <person name="Vidigal T.H.D.A."/>
            <person name="Brescovit A.D."/>
            <person name="Santos A.J."/>
        </authorList>
    </citation>
    <scope>NUCLEOTIDE SEQUENCE</scope>
    <source>
        <tissue evidence="2">Shoot tissue taken approximately 20 cm above the soil surface</tissue>
    </source>
</reference>
<keyword evidence="1" id="KW-0812">Transmembrane</keyword>
<dbReference type="EMBL" id="GBRH01186224">
    <property type="protein sequence ID" value="JAE11672.1"/>
    <property type="molecule type" value="Transcribed_RNA"/>
</dbReference>
<reference evidence="2" key="2">
    <citation type="journal article" date="2015" name="Data Brief">
        <title>Shoot transcriptome of the giant reed, Arundo donax.</title>
        <authorList>
            <person name="Barrero R.A."/>
            <person name="Guerrero F.D."/>
            <person name="Moolhuijzen P."/>
            <person name="Goolsby J.A."/>
            <person name="Tidwell J."/>
            <person name="Bellgard S.E."/>
            <person name="Bellgard M.I."/>
        </authorList>
    </citation>
    <scope>NUCLEOTIDE SEQUENCE</scope>
    <source>
        <tissue evidence="2">Shoot tissue taken approximately 20 cm above the soil surface</tissue>
    </source>
</reference>
<evidence type="ECO:0000313" key="2">
    <source>
        <dbReference type="EMBL" id="JAE11672.1"/>
    </source>
</evidence>
<name>A0A0A9FH72_ARUDO</name>
<accession>A0A0A9FH72</accession>
<dbReference type="AlphaFoldDB" id="A0A0A9FH72"/>
<proteinExistence type="predicted"/>
<evidence type="ECO:0000256" key="1">
    <source>
        <dbReference type="SAM" id="Phobius"/>
    </source>
</evidence>